<sequence>MEIDRIPQSQDTTNLHIKHPPFTHSRIKFRSKVPLQWSQRKKVNMNWRDAEITGRVVTLFGGRTYEFEQRLK</sequence>
<organism evidence="1 2">
    <name type="scientific">Portunus trituberculatus</name>
    <name type="common">Swimming crab</name>
    <name type="synonym">Neptunus trituberculatus</name>
    <dbReference type="NCBI Taxonomy" id="210409"/>
    <lineage>
        <taxon>Eukaryota</taxon>
        <taxon>Metazoa</taxon>
        <taxon>Ecdysozoa</taxon>
        <taxon>Arthropoda</taxon>
        <taxon>Crustacea</taxon>
        <taxon>Multicrustacea</taxon>
        <taxon>Malacostraca</taxon>
        <taxon>Eumalacostraca</taxon>
        <taxon>Eucarida</taxon>
        <taxon>Decapoda</taxon>
        <taxon>Pleocyemata</taxon>
        <taxon>Brachyura</taxon>
        <taxon>Eubrachyura</taxon>
        <taxon>Portunoidea</taxon>
        <taxon>Portunidae</taxon>
        <taxon>Portuninae</taxon>
        <taxon>Portunus</taxon>
    </lineage>
</organism>
<comment type="caution">
    <text evidence="1">The sequence shown here is derived from an EMBL/GenBank/DDBJ whole genome shotgun (WGS) entry which is preliminary data.</text>
</comment>
<name>A0A5B7I6A4_PORTR</name>
<reference evidence="1 2" key="1">
    <citation type="submission" date="2019-05" db="EMBL/GenBank/DDBJ databases">
        <title>Another draft genome of Portunus trituberculatus and its Hox gene families provides insights of decapod evolution.</title>
        <authorList>
            <person name="Jeong J.-H."/>
            <person name="Song I."/>
            <person name="Kim S."/>
            <person name="Choi T."/>
            <person name="Kim D."/>
            <person name="Ryu S."/>
            <person name="Kim W."/>
        </authorList>
    </citation>
    <scope>NUCLEOTIDE SEQUENCE [LARGE SCALE GENOMIC DNA]</scope>
    <source>
        <tissue evidence="1">Muscle</tissue>
    </source>
</reference>
<dbReference type="Proteomes" id="UP000324222">
    <property type="component" value="Unassembled WGS sequence"/>
</dbReference>
<dbReference type="EMBL" id="VSRR010046812">
    <property type="protein sequence ID" value="MPC77813.1"/>
    <property type="molecule type" value="Genomic_DNA"/>
</dbReference>
<accession>A0A5B7I6A4</accession>
<gene>
    <name evidence="1" type="ORF">E2C01_072280</name>
</gene>
<proteinExistence type="predicted"/>
<evidence type="ECO:0000313" key="2">
    <source>
        <dbReference type="Proteomes" id="UP000324222"/>
    </source>
</evidence>
<dbReference type="AlphaFoldDB" id="A0A5B7I6A4"/>
<protein>
    <submittedName>
        <fullName evidence="1">Uncharacterized protein</fullName>
    </submittedName>
</protein>
<evidence type="ECO:0000313" key="1">
    <source>
        <dbReference type="EMBL" id="MPC77813.1"/>
    </source>
</evidence>
<keyword evidence="2" id="KW-1185">Reference proteome</keyword>